<dbReference type="InterPro" id="IPR002347">
    <property type="entry name" value="SDR_fam"/>
</dbReference>
<dbReference type="Gene3D" id="3.40.50.720">
    <property type="entry name" value="NAD(P)-binding Rossmann-like Domain"/>
    <property type="match status" value="1"/>
</dbReference>
<dbReference type="PATRIC" id="fig|70996.4.peg.4813"/>
<dbReference type="OrthoDB" id="9779552at2"/>
<dbReference type="Proteomes" id="UP000050277">
    <property type="component" value="Unassembled WGS sequence"/>
</dbReference>
<feature type="compositionally biased region" description="Low complexity" evidence="3">
    <location>
        <begin position="9"/>
        <end position="19"/>
    </location>
</feature>
<evidence type="ECO:0000256" key="2">
    <source>
        <dbReference type="ARBA" id="ARBA00023002"/>
    </source>
</evidence>
<feature type="region of interest" description="Disordered" evidence="3">
    <location>
        <begin position="1"/>
        <end position="39"/>
    </location>
</feature>
<name>A0A0P6Y3D2_9CHLR</name>
<dbReference type="PANTHER" id="PTHR48107:SF16">
    <property type="entry name" value="NADPH-DEPENDENT ALDEHYDE REDUCTASE 1, CHLOROPLASTIC"/>
    <property type="match status" value="1"/>
</dbReference>
<reference evidence="4 5" key="1">
    <citation type="submission" date="2015-07" db="EMBL/GenBank/DDBJ databases">
        <title>Whole genome sequence of Herpetosiphon geysericola DSM 7119.</title>
        <authorList>
            <person name="Hemp J."/>
            <person name="Ward L.M."/>
            <person name="Pace L.A."/>
            <person name="Fischer W.W."/>
        </authorList>
    </citation>
    <scope>NUCLEOTIDE SEQUENCE [LARGE SCALE GENOMIC DNA]</scope>
    <source>
        <strain evidence="4 5">DSM 7119</strain>
    </source>
</reference>
<feature type="compositionally biased region" description="Basic and acidic residues" evidence="3">
    <location>
        <begin position="25"/>
        <end position="39"/>
    </location>
</feature>
<keyword evidence="2" id="KW-0560">Oxidoreductase</keyword>
<keyword evidence="5" id="KW-1185">Reference proteome</keyword>
<sequence length="288" mass="31362">MSNEEKKQQFPPQTQDQQPGIESEMQPKPKAQDRRYQGSDKLKDKVALITGGDSGIGRAVAIVYAKEGADVVINYLNEHDDAQETKRLVEAEGRRCLLSAGDIGDEAYCQSLVEQTIAKFGQLDILINNAAEQHPQESITDISAEQLERTFRTNIFAMFYLTKAVLPHLKKGSSIINTTSVTAYRGSPQLLDYSATKGAIVAFTRSLSQSLIEKGIRVNGVAPGPIWTPLIPATFEAEKVATFGSDVPMKRAGQPEEVANCYVFLASDDASYMAGQILHPNGGEVING</sequence>
<evidence type="ECO:0000256" key="3">
    <source>
        <dbReference type="SAM" id="MobiDB-lite"/>
    </source>
</evidence>
<dbReference type="NCBIfam" id="NF005559">
    <property type="entry name" value="PRK07231.1"/>
    <property type="match status" value="1"/>
</dbReference>
<comment type="similarity">
    <text evidence="1">Belongs to the short-chain dehydrogenases/reductases (SDR) family.</text>
</comment>
<evidence type="ECO:0000313" key="5">
    <source>
        <dbReference type="Proteomes" id="UP000050277"/>
    </source>
</evidence>
<dbReference type="PANTHER" id="PTHR48107">
    <property type="entry name" value="NADPH-DEPENDENT ALDEHYDE REDUCTASE-LIKE PROTEIN, CHLOROPLASTIC-RELATED"/>
    <property type="match status" value="1"/>
</dbReference>
<protein>
    <submittedName>
        <fullName evidence="4">Short-chain dehydrogenase</fullName>
    </submittedName>
</protein>
<organism evidence="4 5">
    <name type="scientific">Herpetosiphon geysericola</name>
    <dbReference type="NCBI Taxonomy" id="70996"/>
    <lineage>
        <taxon>Bacteria</taxon>
        <taxon>Bacillati</taxon>
        <taxon>Chloroflexota</taxon>
        <taxon>Chloroflexia</taxon>
        <taxon>Herpetosiphonales</taxon>
        <taxon>Herpetosiphonaceae</taxon>
        <taxon>Herpetosiphon</taxon>
    </lineage>
</organism>
<accession>A0A0P6Y3D2</accession>
<dbReference type="GO" id="GO:0016614">
    <property type="term" value="F:oxidoreductase activity, acting on CH-OH group of donors"/>
    <property type="evidence" value="ECO:0007669"/>
    <property type="project" value="UniProtKB-ARBA"/>
</dbReference>
<comment type="caution">
    <text evidence="4">The sequence shown here is derived from an EMBL/GenBank/DDBJ whole genome shotgun (WGS) entry which is preliminary data.</text>
</comment>
<dbReference type="PRINTS" id="PR00081">
    <property type="entry name" value="GDHRDH"/>
</dbReference>
<gene>
    <name evidence="4" type="ORF">SE18_07275</name>
</gene>
<dbReference type="STRING" id="70996.SE18_07275"/>
<dbReference type="NCBIfam" id="NF005214">
    <property type="entry name" value="PRK06701.1"/>
    <property type="match status" value="1"/>
</dbReference>
<dbReference type="PROSITE" id="PS00061">
    <property type="entry name" value="ADH_SHORT"/>
    <property type="match status" value="1"/>
</dbReference>
<dbReference type="PRINTS" id="PR00080">
    <property type="entry name" value="SDRFAMILY"/>
</dbReference>
<dbReference type="CDD" id="cd05355">
    <property type="entry name" value="SDR_c1"/>
    <property type="match status" value="1"/>
</dbReference>
<dbReference type="SUPFAM" id="SSF51735">
    <property type="entry name" value="NAD(P)-binding Rossmann-fold domains"/>
    <property type="match status" value="1"/>
</dbReference>
<evidence type="ECO:0000313" key="4">
    <source>
        <dbReference type="EMBL" id="KPL90400.1"/>
    </source>
</evidence>
<dbReference type="Pfam" id="PF13561">
    <property type="entry name" value="adh_short_C2"/>
    <property type="match status" value="1"/>
</dbReference>
<dbReference type="EMBL" id="LGKP01000012">
    <property type="protein sequence ID" value="KPL90400.1"/>
    <property type="molecule type" value="Genomic_DNA"/>
</dbReference>
<dbReference type="InterPro" id="IPR020904">
    <property type="entry name" value="Sc_DH/Rdtase_CS"/>
</dbReference>
<dbReference type="RefSeq" id="WP_054533770.1">
    <property type="nucleotide sequence ID" value="NZ_LGKP01000012.1"/>
</dbReference>
<dbReference type="InterPro" id="IPR036291">
    <property type="entry name" value="NAD(P)-bd_dom_sf"/>
</dbReference>
<dbReference type="AlphaFoldDB" id="A0A0P6Y3D2"/>
<proteinExistence type="inferred from homology"/>
<evidence type="ECO:0000256" key="1">
    <source>
        <dbReference type="ARBA" id="ARBA00006484"/>
    </source>
</evidence>
<dbReference type="FunFam" id="3.40.50.720:FF:000084">
    <property type="entry name" value="Short-chain dehydrogenase reductase"/>
    <property type="match status" value="1"/>
</dbReference>